<reference evidence="1 2" key="1">
    <citation type="submission" date="2015-08" db="EMBL/GenBank/DDBJ databases">
        <title>Next Generation Sequencing and Analysis of the Genome of Puccinia sorghi L Schw, the Causal Agent of Maize Common Rust.</title>
        <authorList>
            <person name="Rochi L."/>
            <person name="Burguener G."/>
            <person name="Darino M."/>
            <person name="Turjanski A."/>
            <person name="Kreff E."/>
            <person name="Dieguez M.J."/>
            <person name="Sacco F."/>
        </authorList>
    </citation>
    <scope>NUCLEOTIDE SEQUENCE [LARGE SCALE GENOMIC DNA]</scope>
    <source>
        <strain evidence="1 2">RO10H11247</strain>
    </source>
</reference>
<gene>
    <name evidence="1" type="ORF">VP01_1074g1</name>
</gene>
<proteinExistence type="predicted"/>
<dbReference type="VEuPathDB" id="FungiDB:VP01_1074g1"/>
<organism evidence="1 2">
    <name type="scientific">Puccinia sorghi</name>
    <dbReference type="NCBI Taxonomy" id="27349"/>
    <lineage>
        <taxon>Eukaryota</taxon>
        <taxon>Fungi</taxon>
        <taxon>Dikarya</taxon>
        <taxon>Basidiomycota</taxon>
        <taxon>Pucciniomycotina</taxon>
        <taxon>Pucciniomycetes</taxon>
        <taxon>Pucciniales</taxon>
        <taxon>Pucciniaceae</taxon>
        <taxon>Puccinia</taxon>
    </lineage>
</organism>
<evidence type="ECO:0000313" key="2">
    <source>
        <dbReference type="Proteomes" id="UP000037035"/>
    </source>
</evidence>
<accession>A0A0L6VTU3</accession>
<dbReference type="AlphaFoldDB" id="A0A0L6VTU3"/>
<dbReference type="Proteomes" id="UP000037035">
    <property type="component" value="Unassembled WGS sequence"/>
</dbReference>
<dbReference type="EMBL" id="LAVV01000832">
    <property type="protein sequence ID" value="KNZ64027.1"/>
    <property type="molecule type" value="Genomic_DNA"/>
</dbReference>
<protein>
    <submittedName>
        <fullName evidence="1">Uncharacterized protein</fullName>
    </submittedName>
</protein>
<evidence type="ECO:0000313" key="1">
    <source>
        <dbReference type="EMBL" id="KNZ64027.1"/>
    </source>
</evidence>
<name>A0A0L6VTU3_9BASI</name>
<sequence length="396" mass="46484">MDVLLLFKPSCRSQLYTSLNQHCKYSGKKHYSCPLWTGAKLRTTTQGLKSKHFQSINKNTPQLKLQSFTFGLLKKNTQFFLRERNPVLTKYTSCAYLFLNLILSLFFQERFFTMGMWGCFGSLYLGCLCEASFNEQQPQWKQIFSISIFLLSICLVPSFPSIKVEVFHLYHHMLRFPVNLILSLSSSDFMPCSLHIKRRFSILPCSSQYLSHLRSLISPVLKIINLEVINILDFRERTLFVTFFSLIEPFKSRLLFRFNRKVLQINQSIINCYPQIFTLPASSQFSQVNIIITISSKKYFYISDDWIQRKCEYSITRRVEESPLRFLQLSSISCLSFPINQILIIPSVKYLTLLFFMTCSSSYKEVNIKNNIFELKSKYYLILSKIESKPNLFSRH</sequence>
<keyword evidence="2" id="KW-1185">Reference proteome</keyword>
<comment type="caution">
    <text evidence="1">The sequence shown here is derived from an EMBL/GenBank/DDBJ whole genome shotgun (WGS) entry which is preliminary data.</text>
</comment>